<evidence type="ECO:0000313" key="3">
    <source>
        <dbReference type="EMBL" id="SDH32786.1"/>
    </source>
</evidence>
<dbReference type="Proteomes" id="UP000199009">
    <property type="component" value="Chromosome I"/>
</dbReference>
<evidence type="ECO:0000313" key="4">
    <source>
        <dbReference type="Proteomes" id="UP000199009"/>
    </source>
</evidence>
<dbReference type="CDD" id="cd07374">
    <property type="entry name" value="CYTH-like_Pase"/>
    <property type="match status" value="1"/>
</dbReference>
<dbReference type="InterPro" id="IPR023577">
    <property type="entry name" value="CYTH_domain"/>
</dbReference>
<organism evidence="3 4">
    <name type="scientific">Microbacterium pygmaeum</name>
    <dbReference type="NCBI Taxonomy" id="370764"/>
    <lineage>
        <taxon>Bacteria</taxon>
        <taxon>Bacillati</taxon>
        <taxon>Actinomycetota</taxon>
        <taxon>Actinomycetes</taxon>
        <taxon>Micrococcales</taxon>
        <taxon>Microbacteriaceae</taxon>
        <taxon>Microbacterium</taxon>
    </lineage>
</organism>
<feature type="compositionally biased region" description="Basic and acidic residues" evidence="1">
    <location>
        <begin position="9"/>
        <end position="19"/>
    </location>
</feature>
<feature type="region of interest" description="Disordered" evidence="1">
    <location>
        <begin position="1"/>
        <end position="30"/>
    </location>
</feature>
<evidence type="ECO:0000259" key="2">
    <source>
        <dbReference type="PROSITE" id="PS51707"/>
    </source>
</evidence>
<dbReference type="STRING" id="370764.SAMN04489810_2816"/>
<keyword evidence="4" id="KW-1185">Reference proteome</keyword>
<reference evidence="3 4" key="1">
    <citation type="submission" date="2016-10" db="EMBL/GenBank/DDBJ databases">
        <authorList>
            <person name="de Groot N.N."/>
        </authorList>
    </citation>
    <scope>NUCLEOTIDE SEQUENCE [LARGE SCALE GENOMIC DNA]</scope>
    <source>
        <strain evidence="3 4">DSM 23142</strain>
    </source>
</reference>
<accession>A0A1G8BHT4</accession>
<dbReference type="PROSITE" id="PS51707">
    <property type="entry name" value="CYTH"/>
    <property type="match status" value="1"/>
</dbReference>
<gene>
    <name evidence="3" type="ORF">SAMN04489810_2816</name>
</gene>
<dbReference type="AlphaFoldDB" id="A0A1G8BHT4"/>
<evidence type="ECO:0000256" key="1">
    <source>
        <dbReference type="SAM" id="MobiDB-lite"/>
    </source>
</evidence>
<dbReference type="OrthoDB" id="9777271at2"/>
<dbReference type="Pfam" id="PF01928">
    <property type="entry name" value="CYTH"/>
    <property type="match status" value="1"/>
</dbReference>
<dbReference type="InterPro" id="IPR033469">
    <property type="entry name" value="CYTH-like_dom_sf"/>
</dbReference>
<dbReference type="EMBL" id="LT629692">
    <property type="protein sequence ID" value="SDH32786.1"/>
    <property type="molecule type" value="Genomic_DNA"/>
</dbReference>
<sequence length="207" mass="21946">MAAGADSSRSVEVERKFDADDGTPLPDWSAVPGVARTDAAEIRELDAAYLDTGELHLARAGYALRRRTGGPDEGWHLKGPRVGDGRVELGWPLGEKDRVPDGALAEIAAVTDAGLAPLARIENLRTAYALRSADGTLVAEFVDDRVRATDARSGIVRTWREWEIELGPAGPAGADRAEFFRAIEAAVVSAGGRPAASDSKLARALGY</sequence>
<protein>
    <submittedName>
        <fullName evidence="3">CYTH domain-containing protein</fullName>
    </submittedName>
</protein>
<dbReference type="Gene3D" id="2.40.320.10">
    <property type="entry name" value="Hypothetical Protein Pfu-838710-001"/>
    <property type="match status" value="1"/>
</dbReference>
<proteinExistence type="predicted"/>
<dbReference type="RefSeq" id="WP_091491397.1">
    <property type="nucleotide sequence ID" value="NZ_LT629692.1"/>
</dbReference>
<name>A0A1G8BHT4_9MICO</name>
<feature type="domain" description="CYTH" evidence="2">
    <location>
        <begin position="10"/>
        <end position="207"/>
    </location>
</feature>
<dbReference type="SUPFAM" id="SSF55154">
    <property type="entry name" value="CYTH-like phosphatases"/>
    <property type="match status" value="1"/>
</dbReference>
<dbReference type="SMART" id="SM01118">
    <property type="entry name" value="CYTH"/>
    <property type="match status" value="1"/>
</dbReference>